<dbReference type="Gene3D" id="3.40.50.300">
    <property type="entry name" value="P-loop containing nucleotide triphosphate hydrolases"/>
    <property type="match status" value="1"/>
</dbReference>
<dbReference type="InterPro" id="IPR030547">
    <property type="entry name" value="XRCC2"/>
</dbReference>
<dbReference type="GO" id="GO:0000724">
    <property type="term" value="P:double-strand break repair via homologous recombination"/>
    <property type="evidence" value="ECO:0007669"/>
    <property type="project" value="InterPro"/>
</dbReference>
<dbReference type="SUPFAM" id="SSF52540">
    <property type="entry name" value="P-loop containing nucleoside triphosphate hydrolases"/>
    <property type="match status" value="1"/>
</dbReference>
<evidence type="ECO:0000313" key="3">
    <source>
        <dbReference type="Proteomes" id="UP001151518"/>
    </source>
</evidence>
<proteinExistence type="predicted"/>
<dbReference type="Proteomes" id="UP001151518">
    <property type="component" value="Unassembled WGS sequence"/>
</dbReference>
<dbReference type="GO" id="GO:0005815">
    <property type="term" value="C:microtubule organizing center"/>
    <property type="evidence" value="ECO:0007669"/>
    <property type="project" value="TreeGrafter"/>
</dbReference>
<evidence type="ECO:0000313" key="2">
    <source>
        <dbReference type="EMBL" id="KAJ2678751.1"/>
    </source>
</evidence>
<dbReference type="GO" id="GO:0033063">
    <property type="term" value="C:Rad51B-Rad51C-Rad51D-XRCC2 complex"/>
    <property type="evidence" value="ECO:0007669"/>
    <property type="project" value="InterPro"/>
</dbReference>
<dbReference type="GO" id="GO:0005657">
    <property type="term" value="C:replication fork"/>
    <property type="evidence" value="ECO:0007669"/>
    <property type="project" value="InterPro"/>
</dbReference>
<sequence>MSDKIDQLLSQIQSETARDLIELVQPSRDKKTVATGIALIDDILTEVSAPKHGGGPVIELLGQPGSGKTQMLYHICAKAALPSEIALATSSTTAEDVHSKKIALNGCNKHVLIVDIDGRVDLRVLSLHMEKFCNDVMEKHGLGCLPDRSSTRSAIGSALKQALERVHVFSPSTTNSLVATLGIMPKYLSDRSIAGPVVLLMDGLGNNYWIDRKEASYIRLVSKKATPWFRLQQVLIDTLQQFCQQFCCLTVATSLLMLPASDPAARFGSQETKGAGNGEGSRQTKNPNDRKQQQQQQQQRVIEIDTGEEYRDHMIPRWQNIVSQSFVLERTSNSASISESSAGVSTTVMSITPIDSEQHRQKQKQCVMHVGDNGLLY</sequence>
<protein>
    <recommendedName>
        <fullName evidence="4">DNA recombination and repair protein Rad51-like C-terminal domain-containing protein</fullName>
    </recommendedName>
</protein>
<dbReference type="GO" id="GO:0042148">
    <property type="term" value="P:DNA strand invasion"/>
    <property type="evidence" value="ECO:0007669"/>
    <property type="project" value="TreeGrafter"/>
</dbReference>
<dbReference type="AlphaFoldDB" id="A0A9W8GAU8"/>
<name>A0A9W8GAU8_9FUNG</name>
<dbReference type="GO" id="GO:0000400">
    <property type="term" value="F:four-way junction DNA binding"/>
    <property type="evidence" value="ECO:0007669"/>
    <property type="project" value="TreeGrafter"/>
</dbReference>
<dbReference type="OrthoDB" id="420422at2759"/>
<accession>A0A9W8GAU8</accession>
<feature type="region of interest" description="Disordered" evidence="1">
    <location>
        <begin position="267"/>
        <end position="300"/>
    </location>
</feature>
<dbReference type="PANTHER" id="PTHR46644">
    <property type="entry name" value="DNA REPAIR PROTEIN XRCC2"/>
    <property type="match status" value="1"/>
</dbReference>
<dbReference type="InterPro" id="IPR027417">
    <property type="entry name" value="P-loop_NTPase"/>
</dbReference>
<dbReference type="EMBL" id="JANBTW010000018">
    <property type="protein sequence ID" value="KAJ2678751.1"/>
    <property type="molecule type" value="Genomic_DNA"/>
</dbReference>
<comment type="caution">
    <text evidence="2">The sequence shown here is derived from an EMBL/GenBank/DDBJ whole genome shotgun (WGS) entry which is preliminary data.</text>
</comment>
<organism evidence="2 3">
    <name type="scientific">Coemansia spiralis</name>
    <dbReference type="NCBI Taxonomy" id="417178"/>
    <lineage>
        <taxon>Eukaryota</taxon>
        <taxon>Fungi</taxon>
        <taxon>Fungi incertae sedis</taxon>
        <taxon>Zoopagomycota</taxon>
        <taxon>Kickxellomycotina</taxon>
        <taxon>Kickxellomycetes</taxon>
        <taxon>Kickxellales</taxon>
        <taxon>Kickxellaceae</taxon>
        <taxon>Coemansia</taxon>
    </lineage>
</organism>
<evidence type="ECO:0008006" key="4">
    <source>
        <dbReference type="Google" id="ProtNLM"/>
    </source>
</evidence>
<dbReference type="PANTHER" id="PTHR46644:SF2">
    <property type="entry name" value="DNA REPAIR PROTEIN XRCC2"/>
    <property type="match status" value="1"/>
</dbReference>
<reference evidence="2" key="1">
    <citation type="submission" date="2022-07" db="EMBL/GenBank/DDBJ databases">
        <title>Phylogenomic reconstructions and comparative analyses of Kickxellomycotina fungi.</title>
        <authorList>
            <person name="Reynolds N.K."/>
            <person name="Stajich J.E."/>
            <person name="Barry K."/>
            <person name="Grigoriev I.V."/>
            <person name="Crous P."/>
            <person name="Smith M.E."/>
        </authorList>
    </citation>
    <scope>NUCLEOTIDE SEQUENCE</scope>
    <source>
        <strain evidence="2">NRRL 3115</strain>
    </source>
</reference>
<gene>
    <name evidence="2" type="ORF">GGI25_002136</name>
</gene>
<evidence type="ECO:0000256" key="1">
    <source>
        <dbReference type="SAM" id="MobiDB-lite"/>
    </source>
</evidence>